<sequence length="72" mass="8523">MMSGLNGFLRQEFRELELLDRVTHLRFKDKLPRSVTGLYCGKLLCSYKAWKGDHVKDPDHFHDTIKYNPIKD</sequence>
<gene>
    <name evidence="1" type="ORF">B0H17DRAFT_1238231</name>
</gene>
<feature type="non-terminal residue" evidence="1">
    <location>
        <position position="72"/>
    </location>
</feature>
<proteinExistence type="predicted"/>
<accession>A0AAD7D2X1</accession>
<dbReference type="AlphaFoldDB" id="A0AAD7D2X1"/>
<reference evidence="1" key="1">
    <citation type="submission" date="2023-03" db="EMBL/GenBank/DDBJ databases">
        <title>Massive genome expansion in bonnet fungi (Mycena s.s.) driven by repeated elements and novel gene families across ecological guilds.</title>
        <authorList>
            <consortium name="Lawrence Berkeley National Laboratory"/>
            <person name="Harder C.B."/>
            <person name="Miyauchi S."/>
            <person name="Viragh M."/>
            <person name="Kuo A."/>
            <person name="Thoen E."/>
            <person name="Andreopoulos B."/>
            <person name="Lu D."/>
            <person name="Skrede I."/>
            <person name="Drula E."/>
            <person name="Henrissat B."/>
            <person name="Morin E."/>
            <person name="Kohler A."/>
            <person name="Barry K."/>
            <person name="LaButti K."/>
            <person name="Morin E."/>
            <person name="Salamov A."/>
            <person name="Lipzen A."/>
            <person name="Mereny Z."/>
            <person name="Hegedus B."/>
            <person name="Baldrian P."/>
            <person name="Stursova M."/>
            <person name="Weitz H."/>
            <person name="Taylor A."/>
            <person name="Grigoriev I.V."/>
            <person name="Nagy L.G."/>
            <person name="Martin F."/>
            <person name="Kauserud H."/>
        </authorList>
    </citation>
    <scope>NUCLEOTIDE SEQUENCE</scope>
    <source>
        <strain evidence="1">CBHHK067</strain>
    </source>
</reference>
<comment type="caution">
    <text evidence="1">The sequence shown here is derived from an EMBL/GenBank/DDBJ whole genome shotgun (WGS) entry which is preliminary data.</text>
</comment>
<name>A0AAD7D2X1_MYCRO</name>
<organism evidence="1 2">
    <name type="scientific">Mycena rosella</name>
    <name type="common">Pink bonnet</name>
    <name type="synonym">Agaricus rosellus</name>
    <dbReference type="NCBI Taxonomy" id="1033263"/>
    <lineage>
        <taxon>Eukaryota</taxon>
        <taxon>Fungi</taxon>
        <taxon>Dikarya</taxon>
        <taxon>Basidiomycota</taxon>
        <taxon>Agaricomycotina</taxon>
        <taxon>Agaricomycetes</taxon>
        <taxon>Agaricomycetidae</taxon>
        <taxon>Agaricales</taxon>
        <taxon>Marasmiineae</taxon>
        <taxon>Mycenaceae</taxon>
        <taxon>Mycena</taxon>
    </lineage>
</organism>
<protein>
    <submittedName>
        <fullName evidence="1">Uncharacterized protein</fullName>
    </submittedName>
</protein>
<dbReference type="Proteomes" id="UP001221757">
    <property type="component" value="Unassembled WGS sequence"/>
</dbReference>
<dbReference type="EMBL" id="JARKIE010000144">
    <property type="protein sequence ID" value="KAJ7676283.1"/>
    <property type="molecule type" value="Genomic_DNA"/>
</dbReference>
<evidence type="ECO:0000313" key="1">
    <source>
        <dbReference type="EMBL" id="KAJ7676283.1"/>
    </source>
</evidence>
<keyword evidence="2" id="KW-1185">Reference proteome</keyword>
<evidence type="ECO:0000313" key="2">
    <source>
        <dbReference type="Proteomes" id="UP001221757"/>
    </source>
</evidence>